<dbReference type="AlphaFoldDB" id="S5V3A6"/>
<dbReference type="KEGG" id="sci:B446_14105"/>
<feature type="transmembrane region" description="Helical" evidence="2">
    <location>
        <begin position="156"/>
        <end position="176"/>
    </location>
</feature>
<sequence length="432" mass="45745">MRAPHPLRAEAVRGFAPFAGAAVVLTLAVLLTGTSAHWQGGWAETAAQLHNSVLISVPLAAAAGCWQGGRERRRRTEELWGTVVRTPLARFLASALPVALWTAAGHLVAAGLAMLATWPYAQGDRPRLGPLPGDAVAVAAAALLGHVVGRAVPTRLAAPLLGIAGYVGLGVLTSAGPGLARHLDPATPVMDTDVPVWWQPLAMAGWTAGLALAATLGYAARRRATALLPLAAAVAAATVLGQTGEGLWHEDPLVRRHVCDTSVTPAVCVDARFAGMLPQITDALSGITGRLKGVRNLPTRWENGNHESRDPEARLPMLTPLGWSVVRGRLTDPRQYAWEAAAALERRPECLHPTRRMVLADDAVETYLAPSPLQDGLDAWDTEGSAEQRAEQRARREARARLRAMGGAERRAWLSAYFATAGTCDVKGVPAL</sequence>
<dbReference type="EMBL" id="CP006259">
    <property type="protein sequence ID" value="AGS69639.1"/>
    <property type="molecule type" value="Genomic_DNA"/>
</dbReference>
<proteinExistence type="predicted"/>
<protein>
    <submittedName>
        <fullName evidence="3">Uncharacterized protein</fullName>
    </submittedName>
</protein>
<evidence type="ECO:0000256" key="2">
    <source>
        <dbReference type="SAM" id="Phobius"/>
    </source>
</evidence>
<dbReference type="PATRIC" id="fig|1214242.5.peg.2889"/>
<evidence type="ECO:0000313" key="3">
    <source>
        <dbReference type="EMBL" id="AGS69639.1"/>
    </source>
</evidence>
<feature type="transmembrane region" description="Helical" evidence="2">
    <location>
        <begin position="52"/>
        <end position="69"/>
    </location>
</feature>
<accession>S5V3A6</accession>
<evidence type="ECO:0000313" key="4">
    <source>
        <dbReference type="Proteomes" id="UP000015423"/>
    </source>
</evidence>
<feature type="transmembrane region" description="Helical" evidence="2">
    <location>
        <begin position="196"/>
        <end position="220"/>
    </location>
</feature>
<gene>
    <name evidence="3" type="ORF">B446_14105</name>
</gene>
<dbReference type="HOGENOM" id="CLU_640776_0_0_11"/>
<keyword evidence="4" id="KW-1185">Reference proteome</keyword>
<feature type="transmembrane region" description="Helical" evidence="2">
    <location>
        <begin position="12"/>
        <end position="32"/>
    </location>
</feature>
<reference evidence="4" key="1">
    <citation type="submission" date="2012-10" db="EMBL/GenBank/DDBJ databases">
        <title>The complete genome sequence of Streptomyces collinus Tu 365.</title>
        <authorList>
            <person name="Ruckert C."/>
            <person name="Szczepanowski R."/>
            <person name="Goesmann A."/>
            <person name="Pross E.K."/>
            <person name="Musiol E.M."/>
            <person name="Blin K."/>
            <person name="Wohlleben W."/>
            <person name="Puhler A."/>
            <person name="Weber T."/>
            <person name="Kalinowski J."/>
        </authorList>
    </citation>
    <scope>NUCLEOTIDE SEQUENCE [LARGE SCALE GENOMIC DNA]</scope>
    <source>
        <strain evidence="4">DSM 40733 / Tue 365</strain>
    </source>
</reference>
<dbReference type="STRING" id="1214242.B446_14105"/>
<name>S5V3A6_STRC3</name>
<feature type="transmembrane region" description="Helical" evidence="2">
    <location>
        <begin position="130"/>
        <end position="149"/>
    </location>
</feature>
<keyword evidence="2" id="KW-0472">Membrane</keyword>
<organism evidence="3 4">
    <name type="scientific">Streptomyces collinus (strain DSM 40733 / Tue 365)</name>
    <dbReference type="NCBI Taxonomy" id="1214242"/>
    <lineage>
        <taxon>Bacteria</taxon>
        <taxon>Bacillati</taxon>
        <taxon>Actinomycetota</taxon>
        <taxon>Actinomycetes</taxon>
        <taxon>Kitasatosporales</taxon>
        <taxon>Streptomycetaceae</taxon>
        <taxon>Streptomyces</taxon>
    </lineage>
</organism>
<keyword evidence="2" id="KW-0812">Transmembrane</keyword>
<reference evidence="3 4" key="2">
    <citation type="journal article" date="2013" name="J. Biotechnol.">
        <title>Complete genome sequence of the kirromycin producer Streptomyces collinus Tu 365 consisting of a linear chromosome and two linear plasmids.</title>
        <authorList>
            <person name="Ruckert C."/>
            <person name="Szczepanowski R."/>
            <person name="Albersmeier A."/>
            <person name="Goesmann A."/>
            <person name="Iftime D."/>
            <person name="Musiol E.M."/>
            <person name="Blin K."/>
            <person name="Wohlleben W."/>
            <person name="Puhler A."/>
            <person name="Kalinowski J."/>
            <person name="Weber T."/>
        </authorList>
    </citation>
    <scope>NUCLEOTIDE SEQUENCE [LARGE SCALE GENOMIC DNA]</scope>
    <source>
        <strain evidence="4">DSM 40733 / Tue 365</strain>
    </source>
</reference>
<evidence type="ECO:0000256" key="1">
    <source>
        <dbReference type="SAM" id="MobiDB-lite"/>
    </source>
</evidence>
<feature type="transmembrane region" description="Helical" evidence="2">
    <location>
        <begin position="90"/>
        <end position="118"/>
    </location>
</feature>
<keyword evidence="2" id="KW-1133">Transmembrane helix</keyword>
<feature type="region of interest" description="Disordered" evidence="1">
    <location>
        <begin position="375"/>
        <end position="394"/>
    </location>
</feature>
<dbReference type="Proteomes" id="UP000015423">
    <property type="component" value="Chromosome"/>
</dbReference>
<dbReference type="eggNOG" id="ENOG502ZKTM">
    <property type="taxonomic scope" value="Bacteria"/>
</dbReference>